<comment type="similarity">
    <text evidence="2 5">Belongs to the DegT/DnrJ/EryC1 family.</text>
</comment>
<dbReference type="Pfam" id="PF01041">
    <property type="entry name" value="DegT_DnrJ_EryC1"/>
    <property type="match status" value="1"/>
</dbReference>
<dbReference type="GO" id="GO:0008483">
    <property type="term" value="F:transaminase activity"/>
    <property type="evidence" value="ECO:0007669"/>
    <property type="project" value="TreeGrafter"/>
</dbReference>
<dbReference type="InterPro" id="IPR015424">
    <property type="entry name" value="PyrdxlP-dep_Trfase"/>
</dbReference>
<dbReference type="SUPFAM" id="SSF53383">
    <property type="entry name" value="PLP-dependent transferases"/>
    <property type="match status" value="1"/>
</dbReference>
<evidence type="ECO:0000256" key="4">
    <source>
        <dbReference type="PIRSR" id="PIRSR000390-2"/>
    </source>
</evidence>
<dbReference type="InterPro" id="IPR015421">
    <property type="entry name" value="PyrdxlP-dep_Trfase_major"/>
</dbReference>
<protein>
    <submittedName>
        <fullName evidence="6">DegT/dnrJ/eryC1/strS family protein</fullName>
    </submittedName>
</protein>
<name>A0A120AHR5_9GAMM</name>
<evidence type="ECO:0000256" key="2">
    <source>
        <dbReference type="ARBA" id="ARBA00037999"/>
    </source>
</evidence>
<dbReference type="InterPro" id="IPR000653">
    <property type="entry name" value="DegT/StrS_aminotransferase"/>
</dbReference>
<organism evidence="6 7">
    <name type="scientific">Lysobacter capsici AZ78</name>
    <dbReference type="NCBI Taxonomy" id="1444315"/>
    <lineage>
        <taxon>Bacteria</taxon>
        <taxon>Pseudomonadati</taxon>
        <taxon>Pseudomonadota</taxon>
        <taxon>Gammaproteobacteria</taxon>
        <taxon>Lysobacterales</taxon>
        <taxon>Lysobacteraceae</taxon>
        <taxon>Lysobacter</taxon>
    </lineage>
</organism>
<dbReference type="AlphaFoldDB" id="A0A120AHR5"/>
<dbReference type="EMBL" id="JAJA02000001">
    <property type="protein sequence ID" value="KWS06592.1"/>
    <property type="molecule type" value="Genomic_DNA"/>
</dbReference>
<keyword evidence="1 4" id="KW-0663">Pyridoxal phosphate</keyword>
<proteinExistence type="inferred from homology"/>
<dbReference type="Proteomes" id="UP000023435">
    <property type="component" value="Unassembled WGS sequence"/>
</dbReference>
<evidence type="ECO:0000313" key="6">
    <source>
        <dbReference type="EMBL" id="KWS06592.1"/>
    </source>
</evidence>
<dbReference type="Gene3D" id="3.40.640.10">
    <property type="entry name" value="Type I PLP-dependent aspartate aminotransferase-like (Major domain)"/>
    <property type="match status" value="1"/>
</dbReference>
<dbReference type="PANTHER" id="PTHR30244">
    <property type="entry name" value="TRANSAMINASE"/>
    <property type="match status" value="1"/>
</dbReference>
<feature type="active site" description="Proton acceptor" evidence="3">
    <location>
        <position position="169"/>
    </location>
</feature>
<dbReference type="GO" id="GO:0030170">
    <property type="term" value="F:pyridoxal phosphate binding"/>
    <property type="evidence" value="ECO:0007669"/>
    <property type="project" value="TreeGrafter"/>
</dbReference>
<evidence type="ECO:0000256" key="3">
    <source>
        <dbReference type="PIRSR" id="PIRSR000390-1"/>
    </source>
</evidence>
<feature type="modified residue" description="N6-(pyridoxal phosphate)lysine" evidence="4">
    <location>
        <position position="169"/>
    </location>
</feature>
<evidence type="ECO:0000256" key="5">
    <source>
        <dbReference type="RuleBase" id="RU004508"/>
    </source>
</evidence>
<comment type="caution">
    <text evidence="6">The sequence shown here is derived from an EMBL/GenBank/DDBJ whole genome shotgun (WGS) entry which is preliminary data.</text>
</comment>
<evidence type="ECO:0000313" key="7">
    <source>
        <dbReference type="Proteomes" id="UP000023435"/>
    </source>
</evidence>
<reference evidence="6 7" key="1">
    <citation type="journal article" date="2014" name="Genome Announc.">
        <title>Draft Genome Sequence of Lysobacter capsici AZ78, a Bacterium Antagonistic to Plant-Pathogenic Oomycetes.</title>
        <authorList>
            <person name="Puopolo G."/>
            <person name="Sonego P."/>
            <person name="Engelen K."/>
            <person name="Pertot I."/>
        </authorList>
    </citation>
    <scope>NUCLEOTIDE SEQUENCE [LARGE SCALE GENOMIC DNA]</scope>
    <source>
        <strain evidence="6 7">AZ78</strain>
    </source>
</reference>
<evidence type="ECO:0000256" key="1">
    <source>
        <dbReference type="ARBA" id="ARBA00022898"/>
    </source>
</evidence>
<dbReference type="GO" id="GO:0000271">
    <property type="term" value="P:polysaccharide biosynthetic process"/>
    <property type="evidence" value="ECO:0007669"/>
    <property type="project" value="TreeGrafter"/>
</dbReference>
<sequence length="356" mass="38782">MLPYLRQIDENRHYTNFGPINAEFERRIAADAGSQWLPEQVTTVSNCTVGLELALQALELPPAARVLIPAITFAATATSVIRVGMKPVLCDVDPHNWLLTPALARAALARGPVDAVIPVSTFACPHRTDEWDAFVRDTSIPVVIDAAGAFGNQGPGELTDVVYSFHATKSFGTAEGGAVLSRSVERIKRIRKLSNFGIDTSIGMLDSIGTNGKMSEYHCAIGLASFDQWGDTKRARRDLSARYARALARICPFLDYQTKPVDGIYPLLPVLLPPGASAARWSEHLAEQGIQSRRWYSPSLHTHPALRDIEVSGPLDVAVDIGERILGLPFFIGMTDEQIVRVCVALADANQEENSP</sequence>
<accession>A0A120AHR5</accession>
<dbReference type="PIRSF" id="PIRSF000390">
    <property type="entry name" value="PLP_StrS"/>
    <property type="match status" value="1"/>
</dbReference>
<dbReference type="PANTHER" id="PTHR30244:SF9">
    <property type="entry name" value="PROTEIN RV3402C"/>
    <property type="match status" value="1"/>
</dbReference>
<gene>
    <name evidence="6" type="ORF">AZ78_4148</name>
</gene>
<keyword evidence="7" id="KW-1185">Reference proteome</keyword>